<evidence type="ECO:0000313" key="3">
    <source>
        <dbReference type="EMBL" id="TFE28170.1"/>
    </source>
</evidence>
<organism evidence="3 4">
    <name type="scientific">Cohnella luojiensis</name>
    <dbReference type="NCBI Taxonomy" id="652876"/>
    <lineage>
        <taxon>Bacteria</taxon>
        <taxon>Bacillati</taxon>
        <taxon>Bacillota</taxon>
        <taxon>Bacilli</taxon>
        <taxon>Bacillales</taxon>
        <taxon>Paenibacillaceae</taxon>
        <taxon>Cohnella</taxon>
    </lineage>
</organism>
<keyword evidence="1" id="KW-0175">Coiled coil</keyword>
<feature type="coiled-coil region" evidence="1">
    <location>
        <begin position="991"/>
        <end position="1059"/>
    </location>
</feature>
<feature type="signal peptide" evidence="2">
    <location>
        <begin position="1"/>
        <end position="22"/>
    </location>
</feature>
<keyword evidence="4" id="KW-1185">Reference proteome</keyword>
<dbReference type="AlphaFoldDB" id="A0A4Y8M034"/>
<evidence type="ECO:0000256" key="1">
    <source>
        <dbReference type="SAM" id="Coils"/>
    </source>
</evidence>
<protein>
    <recommendedName>
        <fullName evidence="5">BIG2 domain-containing protein</fullName>
    </recommendedName>
</protein>
<evidence type="ECO:0000256" key="2">
    <source>
        <dbReference type="SAM" id="SignalP"/>
    </source>
</evidence>
<gene>
    <name evidence="3" type="ORF">E2980_08115</name>
</gene>
<accession>A0A4Y8M034</accession>
<dbReference type="RefSeq" id="WP_135151678.1">
    <property type="nucleotide sequence ID" value="NZ_SOMN01000007.1"/>
</dbReference>
<dbReference type="Proteomes" id="UP000297900">
    <property type="component" value="Unassembled WGS sequence"/>
</dbReference>
<dbReference type="EMBL" id="SOMN01000007">
    <property type="protein sequence ID" value="TFE28170.1"/>
    <property type="molecule type" value="Genomic_DNA"/>
</dbReference>
<sequence length="1074" mass="115089">MTTFKKKALVSALAVSMLTASFGGLPLSPKGWAEKLGLSYVANAAESGLPSSVFLGRLNELYAALAAGDPADMQDVRDLRDEIVGLDDTADQHLIDPVWNKISDNLPPSVDQAELKTNLFRLVKAVGSFRYDPQASDLEAIRTNPEFRATLKTIAAAGGDESIRMDDFLVFLFGDGAGRAGVEGTIAGLLSSKSAIELFQLLGDKQGITTVLLEATEKLLGETGSYKFSSILANLGVTPQDVRSTVLGLQQKLQQDVPAINAMTVAYIRSAAKPSVKVSEDGRKHEYALSVFGVGVPSIALQWAKVSGSADVTVAPNGAVTIPEEVEIASAVIQAKLVNPYGGSAKVIFEQEVTLKADDGEETEFPAAQFLERMNKIHAALLAGDPADVQDVRDLRDEIAGLDAAANQVLLNPIWNKIASQLPESADQAKLKLSLFEIFKAVGSFQYDPQASDLEAIRTNPEYRATLKTIGAAGGVPNLVMDDILVFLFGDGESRKGADGIIRERIASLSSAELLELLGNPQAIAALSLQAMERLLGDTDSYKISSAISKLGITAQDVGATVLGIQLKLQKDLPATYAMTIALIRSETVASAIISEDGLQHEYSLKTFGVDVPAAAIQWVKASGSPDVKVLPNGTVTIPRGVESASAVIQAKLVNPAGGPAKVIFEQEITLKAAEGDIFPAGPFLERMKKLRDALLAGDPADAEAVRKLRDEIAGLDVSRNQSLIDPVWKAIESDLPASVDQAKLKAGLFEIVKAVGSFQYDPTATELEEIRTNPEFLETLKTIAEVSGAKSLTMDDYLLFLFGDGEDRKGVEGTAISLVANMEPKELADLIGDKEETTDVWNEAMAKVLSNKEDYALSAALQQFGVRSSDLRATVKNFQAELREDENAMKALTVAFIRSEAVPKVKITDDGRKHEYELTVLGVELPSSILKWSKVSGSKDVKVEPNGKVSISKKAAKGTAVIQAVLSNRTGLSGKVVFRQEVTLINGDEAGDIKEIVNELKEKLDDIEAKLDSATNDLQKVRLIADVALAGKDAVKEINETVAKKSEKEKAIKDVQNQVRRTISLIIEDLLGF</sequence>
<reference evidence="3 4" key="1">
    <citation type="submission" date="2019-03" db="EMBL/GenBank/DDBJ databases">
        <title>Cohnella endophytica sp. nov., a novel endophytic bacterium isolated from bark of Sonneratia apetala.</title>
        <authorList>
            <person name="Tuo L."/>
        </authorList>
    </citation>
    <scope>NUCLEOTIDE SEQUENCE [LARGE SCALE GENOMIC DNA]</scope>
    <source>
        <strain evidence="3 4">CCTCC AB 208254</strain>
    </source>
</reference>
<proteinExistence type="predicted"/>
<name>A0A4Y8M034_9BACL</name>
<keyword evidence="2" id="KW-0732">Signal</keyword>
<feature type="chain" id="PRO_5039345654" description="BIG2 domain-containing protein" evidence="2">
    <location>
        <begin position="23"/>
        <end position="1074"/>
    </location>
</feature>
<feature type="coiled-coil region" evidence="1">
    <location>
        <begin position="869"/>
        <end position="896"/>
    </location>
</feature>
<dbReference type="OrthoDB" id="2487047at2"/>
<comment type="caution">
    <text evidence="3">The sequence shown here is derived from an EMBL/GenBank/DDBJ whole genome shotgun (WGS) entry which is preliminary data.</text>
</comment>
<evidence type="ECO:0008006" key="5">
    <source>
        <dbReference type="Google" id="ProtNLM"/>
    </source>
</evidence>
<evidence type="ECO:0000313" key="4">
    <source>
        <dbReference type="Proteomes" id="UP000297900"/>
    </source>
</evidence>